<protein>
    <recommendedName>
        <fullName evidence="1">Sulfatase N-terminal domain-containing protein</fullName>
    </recommendedName>
</protein>
<evidence type="ECO:0000259" key="1">
    <source>
        <dbReference type="Pfam" id="PF00884"/>
    </source>
</evidence>
<sequence length="349" mass="39618">IDNEQTYPVNDQHIVDFFADQAVEYLRNVKSEQPFYLQLNLDGPYLNPPTNTGPARNRHYESYLGSDFESFPRVPVNPNLIEQLLDPELPEFLRGMKLQSILHHNDPESMANVASQNTIVDDAVGRVMAALREAGLDQNTLVIYSADQGNFYGQHGLWHHTTATSPSNLYEAALNIPLIVRHLGSTPAGETRDVLIGQYDLPATILDYLGFGGVEFEGSPGRSFAGVLSDASTDWLDEVYYEQEETRGVRTRDYAYWKRIDGVGERELYDMQRDPGQHKNLIGDPQYRELVARLDERLTVFFERYSTPKYDLWAGGTAKGSVSRPGRFQDLYGEDWQTVSESLPPFEER</sequence>
<organism evidence="2">
    <name type="scientific">marine metagenome</name>
    <dbReference type="NCBI Taxonomy" id="408172"/>
    <lineage>
        <taxon>unclassified sequences</taxon>
        <taxon>metagenomes</taxon>
        <taxon>ecological metagenomes</taxon>
    </lineage>
</organism>
<dbReference type="SUPFAM" id="SSF53649">
    <property type="entry name" value="Alkaline phosphatase-like"/>
    <property type="match status" value="1"/>
</dbReference>
<proteinExistence type="predicted"/>
<accession>A0A382H0C8</accession>
<dbReference type="PANTHER" id="PTHR43108">
    <property type="entry name" value="N-ACETYLGLUCOSAMINE-6-SULFATASE FAMILY MEMBER"/>
    <property type="match status" value="1"/>
</dbReference>
<dbReference type="EMBL" id="UINC01058462">
    <property type="protein sequence ID" value="SVB80748.1"/>
    <property type="molecule type" value="Genomic_DNA"/>
</dbReference>
<dbReference type="AlphaFoldDB" id="A0A382H0C8"/>
<evidence type="ECO:0000313" key="2">
    <source>
        <dbReference type="EMBL" id="SVB80748.1"/>
    </source>
</evidence>
<name>A0A382H0C8_9ZZZZ</name>
<feature type="domain" description="Sulfatase N-terminal" evidence="1">
    <location>
        <begin position="3"/>
        <end position="210"/>
    </location>
</feature>
<dbReference type="InterPro" id="IPR000917">
    <property type="entry name" value="Sulfatase_N"/>
</dbReference>
<feature type="non-terminal residue" evidence="2">
    <location>
        <position position="1"/>
    </location>
</feature>
<dbReference type="PANTHER" id="PTHR43108:SF8">
    <property type="entry name" value="SD21168P"/>
    <property type="match status" value="1"/>
</dbReference>
<gene>
    <name evidence="2" type="ORF">METZ01_LOCUS233602</name>
</gene>
<reference evidence="2" key="1">
    <citation type="submission" date="2018-05" db="EMBL/GenBank/DDBJ databases">
        <authorList>
            <person name="Lanie J.A."/>
            <person name="Ng W.-L."/>
            <person name="Kazmierczak K.M."/>
            <person name="Andrzejewski T.M."/>
            <person name="Davidsen T.M."/>
            <person name="Wayne K.J."/>
            <person name="Tettelin H."/>
            <person name="Glass J.I."/>
            <person name="Rusch D."/>
            <person name="Podicherti R."/>
            <person name="Tsui H.-C.T."/>
            <person name="Winkler M.E."/>
        </authorList>
    </citation>
    <scope>NUCLEOTIDE SEQUENCE</scope>
</reference>
<dbReference type="InterPro" id="IPR017850">
    <property type="entry name" value="Alkaline_phosphatase_core_sf"/>
</dbReference>
<dbReference type="Pfam" id="PF00884">
    <property type="entry name" value="Sulfatase"/>
    <property type="match status" value="1"/>
</dbReference>
<dbReference type="Gene3D" id="3.40.720.10">
    <property type="entry name" value="Alkaline Phosphatase, subunit A"/>
    <property type="match status" value="1"/>
</dbReference>